<sequence length="320" mass="35728">MAPTPSRRQTQVGQENEPTQQLIPRNRRRDETSDEDEDVDMHAGEQDSTSANVQYFSKSLVRYALACEHSRKPIKRQDINEKVLGGKRNRLFKDVFSQANTDLMEVFGMQMVELPKADRVTMRQKRAAAASESQNKSSSMWILQSILPDEYRIPEVIGPSQPLEEGTLSREDSYVGLYTMAIALITIWGGIISEGKLDRALRRMNADQSTPIGNKDKTLAAMVKDGYIVKVKETAPGQDETVDYIVGPRGKVEVGREGVARLIRMMYGESEDQEELEKRIQRTMETAEAYNGGVGANEAAAAAGSQATGRKRGRPRNDDE</sequence>
<dbReference type="GO" id="GO:0006281">
    <property type="term" value="P:DNA repair"/>
    <property type="evidence" value="ECO:0007669"/>
    <property type="project" value="TreeGrafter"/>
</dbReference>
<gene>
    <name evidence="3" type="ORF">T440DRAFT_508229</name>
</gene>
<accession>A0A6A7B6S2</accession>
<dbReference type="OrthoDB" id="205198at2759"/>
<dbReference type="EMBL" id="MU006308">
    <property type="protein sequence ID" value="KAF2850069.1"/>
    <property type="molecule type" value="Genomic_DNA"/>
</dbReference>
<evidence type="ECO:0000259" key="2">
    <source>
        <dbReference type="SMART" id="SM01373"/>
    </source>
</evidence>
<name>A0A6A7B6S2_9PLEO</name>
<dbReference type="Pfam" id="PF01454">
    <property type="entry name" value="MAGE"/>
    <property type="match status" value="1"/>
</dbReference>
<feature type="compositionally biased region" description="Polar residues" evidence="1">
    <location>
        <begin position="1"/>
        <end position="23"/>
    </location>
</feature>
<dbReference type="PANTHER" id="PTHR11736">
    <property type="entry name" value="MELANOMA-ASSOCIATED ANTIGEN MAGE ANTIGEN"/>
    <property type="match status" value="1"/>
</dbReference>
<evidence type="ECO:0000256" key="1">
    <source>
        <dbReference type="SAM" id="MobiDB-lite"/>
    </source>
</evidence>
<organism evidence="3 4">
    <name type="scientific">Plenodomus tracheiphilus IPT5</name>
    <dbReference type="NCBI Taxonomy" id="1408161"/>
    <lineage>
        <taxon>Eukaryota</taxon>
        <taxon>Fungi</taxon>
        <taxon>Dikarya</taxon>
        <taxon>Ascomycota</taxon>
        <taxon>Pezizomycotina</taxon>
        <taxon>Dothideomycetes</taxon>
        <taxon>Pleosporomycetidae</taxon>
        <taxon>Pleosporales</taxon>
        <taxon>Pleosporineae</taxon>
        <taxon>Leptosphaeriaceae</taxon>
        <taxon>Plenodomus</taxon>
    </lineage>
</organism>
<feature type="compositionally biased region" description="Low complexity" evidence="1">
    <location>
        <begin position="289"/>
        <end position="304"/>
    </location>
</feature>
<dbReference type="InterPro" id="IPR037445">
    <property type="entry name" value="MAGE"/>
</dbReference>
<protein>
    <submittedName>
        <fullName evidence="3">MAGE-domain-containing protein</fullName>
    </submittedName>
</protein>
<proteinExistence type="predicted"/>
<dbReference type="GO" id="GO:0005634">
    <property type="term" value="C:nucleus"/>
    <property type="evidence" value="ECO:0007669"/>
    <property type="project" value="TreeGrafter"/>
</dbReference>
<evidence type="ECO:0000313" key="3">
    <source>
        <dbReference type="EMBL" id="KAF2850069.1"/>
    </source>
</evidence>
<feature type="region of interest" description="Disordered" evidence="1">
    <location>
        <begin position="289"/>
        <end position="320"/>
    </location>
</feature>
<reference evidence="3" key="1">
    <citation type="submission" date="2020-01" db="EMBL/GenBank/DDBJ databases">
        <authorList>
            <consortium name="DOE Joint Genome Institute"/>
            <person name="Haridas S."/>
            <person name="Albert R."/>
            <person name="Binder M."/>
            <person name="Bloem J."/>
            <person name="Labutti K."/>
            <person name="Salamov A."/>
            <person name="Andreopoulos B."/>
            <person name="Baker S.E."/>
            <person name="Barry K."/>
            <person name="Bills G."/>
            <person name="Bluhm B.H."/>
            <person name="Cannon C."/>
            <person name="Castanera R."/>
            <person name="Culley D.E."/>
            <person name="Daum C."/>
            <person name="Ezra D."/>
            <person name="Gonzalez J.B."/>
            <person name="Henrissat B."/>
            <person name="Kuo A."/>
            <person name="Liang C."/>
            <person name="Lipzen A."/>
            <person name="Lutzoni F."/>
            <person name="Magnuson J."/>
            <person name="Mondo S."/>
            <person name="Nolan M."/>
            <person name="Ohm R."/>
            <person name="Pangilinan J."/>
            <person name="Park H.-J."/>
            <person name="Ramirez L."/>
            <person name="Alfaro M."/>
            <person name="Sun H."/>
            <person name="Tritt A."/>
            <person name="Yoshinaga Y."/>
            <person name="Zwiers L.-H."/>
            <person name="Turgeon B.G."/>
            <person name="Goodwin S.B."/>
            <person name="Spatafora J.W."/>
            <person name="Crous P.W."/>
            <person name="Grigoriev I.V."/>
        </authorList>
    </citation>
    <scope>NUCLEOTIDE SEQUENCE</scope>
    <source>
        <strain evidence="3">IPT5</strain>
    </source>
</reference>
<dbReference type="InterPro" id="IPR041898">
    <property type="entry name" value="MAGE_WH1"/>
</dbReference>
<dbReference type="PANTHER" id="PTHR11736:SF14">
    <property type="entry name" value="NSE3 HOMOLOG, SMC5-SMC6 COMPLEX COMPONENT"/>
    <property type="match status" value="1"/>
</dbReference>
<feature type="region of interest" description="Disordered" evidence="1">
    <location>
        <begin position="1"/>
        <end position="49"/>
    </location>
</feature>
<dbReference type="InterPro" id="IPR041899">
    <property type="entry name" value="MAGE_WH2"/>
</dbReference>
<dbReference type="AlphaFoldDB" id="A0A6A7B6S2"/>
<keyword evidence="4" id="KW-1185">Reference proteome</keyword>
<dbReference type="InterPro" id="IPR002190">
    <property type="entry name" value="MHD_dom"/>
</dbReference>
<feature type="domain" description="MAGE" evidence="2">
    <location>
        <begin position="60"/>
        <end position="259"/>
    </location>
</feature>
<evidence type="ECO:0000313" key="4">
    <source>
        <dbReference type="Proteomes" id="UP000799423"/>
    </source>
</evidence>
<dbReference type="Gene3D" id="1.10.10.1200">
    <property type="entry name" value="MAGE homology domain, winged helix WH1 motif"/>
    <property type="match status" value="1"/>
</dbReference>
<dbReference type="Gene3D" id="1.10.10.1210">
    <property type="entry name" value="MAGE homology domain, winged helix WH2 motif"/>
    <property type="match status" value="1"/>
</dbReference>
<dbReference type="SMART" id="SM01373">
    <property type="entry name" value="MAGE"/>
    <property type="match status" value="1"/>
</dbReference>
<dbReference type="Proteomes" id="UP000799423">
    <property type="component" value="Unassembled WGS sequence"/>
</dbReference>